<sequence>MTDANGDTQSRETDVTASADDRAEPDGVRTAARRLAEVPGTLLWVTADGDRRELAGADAPATSDPVAGAIDGGGGHSRCRCGTSAWAAVVVREHVECGHVAVDGFVRGDGLFACPKCGTETEAIGRFPAVGTVTGCLACGDLLGHRSEASA</sequence>
<proteinExistence type="predicted"/>
<evidence type="ECO:0008006" key="4">
    <source>
        <dbReference type="Google" id="ProtNLM"/>
    </source>
</evidence>
<evidence type="ECO:0000313" key="3">
    <source>
        <dbReference type="Proteomes" id="UP000198932"/>
    </source>
</evidence>
<evidence type="ECO:0000256" key="1">
    <source>
        <dbReference type="SAM" id="MobiDB-lite"/>
    </source>
</evidence>
<accession>A0A1I6H417</accession>
<feature type="region of interest" description="Disordered" evidence="1">
    <location>
        <begin position="1"/>
        <end position="28"/>
    </location>
</feature>
<protein>
    <recommendedName>
        <fullName evidence="4">Thaumarchaeal output domain-containing protein</fullName>
    </recommendedName>
</protein>
<keyword evidence="3" id="KW-1185">Reference proteome</keyword>
<gene>
    <name evidence="2" type="ORF">SAMN04487937_2409</name>
</gene>
<dbReference type="EMBL" id="FOYN01000003">
    <property type="protein sequence ID" value="SFR49061.1"/>
    <property type="molecule type" value="Genomic_DNA"/>
</dbReference>
<reference evidence="3" key="1">
    <citation type="submission" date="2016-10" db="EMBL/GenBank/DDBJ databases">
        <authorList>
            <person name="Varghese N."/>
            <person name="Submissions S."/>
        </authorList>
    </citation>
    <scope>NUCLEOTIDE SEQUENCE [LARGE SCALE GENOMIC DNA]</scope>
    <source>
        <strain evidence="3">RD 26</strain>
    </source>
</reference>
<name>A0A1I6H417_HALSD</name>
<evidence type="ECO:0000313" key="2">
    <source>
        <dbReference type="EMBL" id="SFR49061.1"/>
    </source>
</evidence>
<dbReference type="RefSeq" id="WP_167603393.1">
    <property type="nucleotide sequence ID" value="NZ_FOYN01000003.1"/>
</dbReference>
<feature type="compositionally biased region" description="Basic and acidic residues" evidence="1">
    <location>
        <begin position="9"/>
        <end position="27"/>
    </location>
</feature>
<dbReference type="STRING" id="35743.SAMN04487937_2409"/>
<organism evidence="2 3">
    <name type="scientific">Halorubrum sodomense</name>
    <dbReference type="NCBI Taxonomy" id="35743"/>
    <lineage>
        <taxon>Archaea</taxon>
        <taxon>Methanobacteriati</taxon>
        <taxon>Methanobacteriota</taxon>
        <taxon>Stenosarchaea group</taxon>
        <taxon>Halobacteria</taxon>
        <taxon>Halobacteriales</taxon>
        <taxon>Haloferacaceae</taxon>
        <taxon>Halorubrum</taxon>
    </lineage>
</organism>
<dbReference type="AlphaFoldDB" id="A0A1I6H417"/>
<dbReference type="Proteomes" id="UP000198932">
    <property type="component" value="Unassembled WGS sequence"/>
</dbReference>